<dbReference type="PROSITE" id="PS50089">
    <property type="entry name" value="ZF_RING_2"/>
    <property type="match status" value="1"/>
</dbReference>
<dbReference type="InterPro" id="IPR050731">
    <property type="entry name" value="HRD1_E3_ubiq-ligases"/>
</dbReference>
<dbReference type="SUPFAM" id="SSF57850">
    <property type="entry name" value="RING/U-box"/>
    <property type="match status" value="1"/>
</dbReference>
<dbReference type="GO" id="GO:0012505">
    <property type="term" value="C:endomembrane system"/>
    <property type="evidence" value="ECO:0007669"/>
    <property type="project" value="TreeGrafter"/>
</dbReference>
<organism evidence="6 7">
    <name type="scientific">Paraphaeosphaeria sporulosa</name>
    <dbReference type="NCBI Taxonomy" id="1460663"/>
    <lineage>
        <taxon>Eukaryota</taxon>
        <taxon>Fungi</taxon>
        <taxon>Dikarya</taxon>
        <taxon>Ascomycota</taxon>
        <taxon>Pezizomycotina</taxon>
        <taxon>Dothideomycetes</taxon>
        <taxon>Pleosporomycetidae</taxon>
        <taxon>Pleosporales</taxon>
        <taxon>Massarineae</taxon>
        <taxon>Didymosphaeriaceae</taxon>
        <taxon>Paraphaeosphaeria</taxon>
    </lineage>
</organism>
<keyword evidence="2 4" id="KW-0863">Zinc-finger</keyword>
<dbReference type="InParanoid" id="A0A177CSS7"/>
<keyword evidence="7" id="KW-1185">Reference proteome</keyword>
<evidence type="ECO:0000256" key="2">
    <source>
        <dbReference type="ARBA" id="ARBA00022771"/>
    </source>
</evidence>
<dbReference type="InterPro" id="IPR001841">
    <property type="entry name" value="Znf_RING"/>
</dbReference>
<reference evidence="6 7" key="1">
    <citation type="submission" date="2016-05" db="EMBL/GenBank/DDBJ databases">
        <title>Comparative analysis of secretome profiles of manganese(II)-oxidizing ascomycete fungi.</title>
        <authorList>
            <consortium name="DOE Joint Genome Institute"/>
            <person name="Zeiner C.A."/>
            <person name="Purvine S.O."/>
            <person name="Zink E.M."/>
            <person name="Wu S."/>
            <person name="Pasa-Tolic L."/>
            <person name="Chaput D.L."/>
            <person name="Haridas S."/>
            <person name="Grigoriev I.V."/>
            <person name="Santelli C.M."/>
            <person name="Hansel C.M."/>
        </authorList>
    </citation>
    <scope>NUCLEOTIDE SEQUENCE [LARGE SCALE GENOMIC DNA]</scope>
    <source>
        <strain evidence="6 7">AP3s5-JAC2a</strain>
    </source>
</reference>
<dbReference type="Pfam" id="PF13639">
    <property type="entry name" value="zf-RING_2"/>
    <property type="match status" value="1"/>
</dbReference>
<keyword evidence="3" id="KW-0862">Zinc</keyword>
<name>A0A177CSS7_9PLEO</name>
<accession>A0A177CSS7</accession>
<dbReference type="InterPro" id="IPR013083">
    <property type="entry name" value="Znf_RING/FYVE/PHD"/>
</dbReference>
<dbReference type="Proteomes" id="UP000077069">
    <property type="component" value="Unassembled WGS sequence"/>
</dbReference>
<evidence type="ECO:0000259" key="5">
    <source>
        <dbReference type="PROSITE" id="PS50089"/>
    </source>
</evidence>
<keyword evidence="1" id="KW-0479">Metal-binding</keyword>
<dbReference type="EMBL" id="KV441549">
    <property type="protein sequence ID" value="OAG10585.1"/>
    <property type="molecule type" value="Genomic_DNA"/>
</dbReference>
<dbReference type="PANTHER" id="PTHR22763">
    <property type="entry name" value="RING ZINC FINGER PROTEIN"/>
    <property type="match status" value="1"/>
</dbReference>
<proteinExistence type="predicted"/>
<evidence type="ECO:0000313" key="7">
    <source>
        <dbReference type="Proteomes" id="UP000077069"/>
    </source>
</evidence>
<dbReference type="Gene3D" id="3.30.40.10">
    <property type="entry name" value="Zinc/RING finger domain, C3HC4 (zinc finger)"/>
    <property type="match status" value="1"/>
</dbReference>
<dbReference type="GeneID" id="28766069"/>
<gene>
    <name evidence="6" type="ORF">CC84DRAFT_1213895</name>
</gene>
<evidence type="ECO:0000256" key="1">
    <source>
        <dbReference type="ARBA" id="ARBA00022723"/>
    </source>
</evidence>
<sequence length="200" mass="22167">MEETQHREKGIRFEAESLGDPITVLDAAEAEADSARCTASFRTLVHFIKFNVRYLPIDAGSLDGGCPICREKTSKSQEGMLQVDLPACKHIFGADCFERYIQRSYTCPMCREIWFEKRLTPETPSTQGRSGQVVIEVSITSDEAADSLLNALQNESGEMVRRLLGEQIAELDENEGMLSSSLQLLGMNLIPAVNLASFSQ</sequence>
<dbReference type="GO" id="GO:0061630">
    <property type="term" value="F:ubiquitin protein ligase activity"/>
    <property type="evidence" value="ECO:0007669"/>
    <property type="project" value="TreeGrafter"/>
</dbReference>
<protein>
    <recommendedName>
        <fullName evidence="5">RING-type domain-containing protein</fullName>
    </recommendedName>
</protein>
<dbReference type="GO" id="GO:0008270">
    <property type="term" value="F:zinc ion binding"/>
    <property type="evidence" value="ECO:0007669"/>
    <property type="project" value="UniProtKB-KW"/>
</dbReference>
<feature type="domain" description="RING-type" evidence="5">
    <location>
        <begin position="66"/>
        <end position="111"/>
    </location>
</feature>
<evidence type="ECO:0000256" key="4">
    <source>
        <dbReference type="PROSITE-ProRule" id="PRU00175"/>
    </source>
</evidence>
<dbReference type="AlphaFoldDB" id="A0A177CSS7"/>
<evidence type="ECO:0000256" key="3">
    <source>
        <dbReference type="ARBA" id="ARBA00022833"/>
    </source>
</evidence>
<dbReference type="GO" id="GO:0043161">
    <property type="term" value="P:proteasome-mediated ubiquitin-dependent protein catabolic process"/>
    <property type="evidence" value="ECO:0007669"/>
    <property type="project" value="TreeGrafter"/>
</dbReference>
<dbReference type="OrthoDB" id="3793892at2759"/>
<evidence type="ECO:0000313" key="6">
    <source>
        <dbReference type="EMBL" id="OAG10585.1"/>
    </source>
</evidence>
<dbReference type="RefSeq" id="XP_018040950.1">
    <property type="nucleotide sequence ID" value="XM_018182583.1"/>
</dbReference>